<protein>
    <submittedName>
        <fullName evidence="2">Uncharacterized protein</fullName>
    </submittedName>
</protein>
<feature type="region of interest" description="Disordered" evidence="1">
    <location>
        <begin position="18"/>
        <end position="69"/>
    </location>
</feature>
<reference evidence="2" key="1">
    <citation type="submission" date="2021-02" db="EMBL/GenBank/DDBJ databases">
        <authorList>
            <person name="Nowell W R."/>
        </authorList>
    </citation>
    <scope>NUCLEOTIDE SEQUENCE</scope>
</reference>
<organism evidence="2 4">
    <name type="scientific">Didymodactylos carnosus</name>
    <dbReference type="NCBI Taxonomy" id="1234261"/>
    <lineage>
        <taxon>Eukaryota</taxon>
        <taxon>Metazoa</taxon>
        <taxon>Spiralia</taxon>
        <taxon>Gnathifera</taxon>
        <taxon>Rotifera</taxon>
        <taxon>Eurotatoria</taxon>
        <taxon>Bdelloidea</taxon>
        <taxon>Philodinida</taxon>
        <taxon>Philodinidae</taxon>
        <taxon>Didymodactylos</taxon>
    </lineage>
</organism>
<dbReference type="Proteomes" id="UP000681722">
    <property type="component" value="Unassembled WGS sequence"/>
</dbReference>
<comment type="caution">
    <text evidence="2">The sequence shown here is derived from an EMBL/GenBank/DDBJ whole genome shotgun (WGS) entry which is preliminary data.</text>
</comment>
<gene>
    <name evidence="2" type="ORF">GPM918_LOCUS44533</name>
    <name evidence="3" type="ORF">SRO942_LOCUS46433</name>
</gene>
<accession>A0A816DEX5</accession>
<dbReference type="Proteomes" id="UP000663829">
    <property type="component" value="Unassembled WGS sequence"/>
</dbReference>
<dbReference type="EMBL" id="CAJNOQ010044688">
    <property type="protein sequence ID" value="CAF1633939.1"/>
    <property type="molecule type" value="Genomic_DNA"/>
</dbReference>
<feature type="compositionally biased region" description="Polar residues" evidence="1">
    <location>
        <begin position="18"/>
        <end position="43"/>
    </location>
</feature>
<proteinExistence type="predicted"/>
<sequence>EAFANVKTSKITISLLSEGSANNWTPTYHTRSRRPQQSATFTLNEHHKPGEDDGRSNHLVARTSNTNIR</sequence>
<feature type="compositionally biased region" description="Basic and acidic residues" evidence="1">
    <location>
        <begin position="44"/>
        <end position="56"/>
    </location>
</feature>
<name>A0A816DEX5_9BILA</name>
<dbReference type="AlphaFoldDB" id="A0A816DEX5"/>
<dbReference type="EMBL" id="CAJOBC010112821">
    <property type="protein sequence ID" value="CAF4537076.1"/>
    <property type="molecule type" value="Genomic_DNA"/>
</dbReference>
<keyword evidence="4" id="KW-1185">Reference proteome</keyword>
<evidence type="ECO:0000256" key="1">
    <source>
        <dbReference type="SAM" id="MobiDB-lite"/>
    </source>
</evidence>
<evidence type="ECO:0000313" key="2">
    <source>
        <dbReference type="EMBL" id="CAF1633939.1"/>
    </source>
</evidence>
<feature type="non-terminal residue" evidence="2">
    <location>
        <position position="69"/>
    </location>
</feature>
<feature type="non-terminal residue" evidence="2">
    <location>
        <position position="1"/>
    </location>
</feature>
<evidence type="ECO:0000313" key="4">
    <source>
        <dbReference type="Proteomes" id="UP000663829"/>
    </source>
</evidence>
<evidence type="ECO:0000313" key="3">
    <source>
        <dbReference type="EMBL" id="CAF4537076.1"/>
    </source>
</evidence>